<proteinExistence type="predicted"/>
<dbReference type="InterPro" id="IPR003848">
    <property type="entry name" value="DUF218"/>
</dbReference>
<accession>A0A1F7Z1Q8</accession>
<reference evidence="2 3" key="1">
    <citation type="journal article" date="2016" name="Nat. Commun.">
        <title>Thousands of microbial genomes shed light on interconnected biogeochemical processes in an aquifer system.</title>
        <authorList>
            <person name="Anantharaman K."/>
            <person name="Brown C.T."/>
            <person name="Hug L.A."/>
            <person name="Sharon I."/>
            <person name="Castelle C.J."/>
            <person name="Probst A.J."/>
            <person name="Thomas B.C."/>
            <person name="Singh A."/>
            <person name="Wilkins M.J."/>
            <person name="Karaoz U."/>
            <person name="Brodie E.L."/>
            <person name="Williams K.H."/>
            <person name="Hubbard S.S."/>
            <person name="Banfield J.F."/>
        </authorList>
    </citation>
    <scope>NUCLEOTIDE SEQUENCE [LARGE SCALE GENOMIC DNA]</scope>
</reference>
<dbReference type="Gene3D" id="3.40.50.620">
    <property type="entry name" value="HUPs"/>
    <property type="match status" value="1"/>
</dbReference>
<dbReference type="Pfam" id="PF02698">
    <property type="entry name" value="DUF218"/>
    <property type="match status" value="1"/>
</dbReference>
<gene>
    <name evidence="2" type="ORF">A2803_02895</name>
</gene>
<comment type="caution">
    <text evidence="2">The sequence shown here is derived from an EMBL/GenBank/DDBJ whole genome shotgun (WGS) entry which is preliminary data.</text>
</comment>
<sequence>MILSLSAFIYVTLVLLSLAYVKTGGKIDKKKKTLVVVLSGSNKYVTNFRLKQAVNLNNSDNVIVICGKRMSKYMRSKLNEANIFEVNVQDRSMNTYEDAKFLLKYFPQTKRANIVLVSSLSHQRRAYNTFSKFFSRNQIVNRPSWGELLSVYSPFLPSGWLASLLNMYKDLLYNRRVL</sequence>
<dbReference type="InterPro" id="IPR014729">
    <property type="entry name" value="Rossmann-like_a/b/a_fold"/>
</dbReference>
<dbReference type="EMBL" id="MGGP01000009">
    <property type="protein sequence ID" value="OGM33039.1"/>
    <property type="molecule type" value="Genomic_DNA"/>
</dbReference>
<evidence type="ECO:0000259" key="1">
    <source>
        <dbReference type="Pfam" id="PF02698"/>
    </source>
</evidence>
<dbReference type="Proteomes" id="UP000178870">
    <property type="component" value="Unassembled WGS sequence"/>
</dbReference>
<dbReference type="AlphaFoldDB" id="A0A1F7Z1Q8"/>
<name>A0A1F7Z1Q8_9BACT</name>
<evidence type="ECO:0000313" key="2">
    <source>
        <dbReference type="EMBL" id="OGM33039.1"/>
    </source>
</evidence>
<protein>
    <recommendedName>
        <fullName evidence="1">DUF218 domain-containing protein</fullName>
    </recommendedName>
</protein>
<feature type="domain" description="DUF218" evidence="1">
    <location>
        <begin position="34"/>
        <end position="133"/>
    </location>
</feature>
<evidence type="ECO:0000313" key="3">
    <source>
        <dbReference type="Proteomes" id="UP000178870"/>
    </source>
</evidence>
<organism evidence="2 3">
    <name type="scientific">Candidatus Woesebacteria bacterium RIFCSPHIGHO2_01_FULL_44_21</name>
    <dbReference type="NCBI Taxonomy" id="1802503"/>
    <lineage>
        <taxon>Bacteria</taxon>
        <taxon>Candidatus Woeseibacteriota</taxon>
    </lineage>
</organism>